<proteinExistence type="predicted"/>
<sequence>MREVTGRRAKHGSALRSGHSHKDSPNFTIHDEFNIRLVLEIKTAPAYKGESPTNARLLSLSQIRD</sequence>
<accession>A0AAD5MCR2</accession>
<evidence type="ECO:0000313" key="2">
    <source>
        <dbReference type="EMBL" id="KAJ1345529.1"/>
    </source>
</evidence>
<reference evidence="2" key="1">
    <citation type="submission" date="2021-06" db="EMBL/GenBank/DDBJ databases">
        <title>Parelaphostrongylus tenuis whole genome reference sequence.</title>
        <authorList>
            <person name="Garwood T.J."/>
            <person name="Larsen P.A."/>
            <person name="Fountain-Jones N.M."/>
            <person name="Garbe J.R."/>
            <person name="Macchietto M.G."/>
            <person name="Kania S.A."/>
            <person name="Gerhold R.W."/>
            <person name="Richards J.E."/>
            <person name="Wolf T.M."/>
        </authorList>
    </citation>
    <scope>NUCLEOTIDE SEQUENCE</scope>
    <source>
        <strain evidence="2">MNPRO001-30</strain>
        <tissue evidence="2">Meninges</tissue>
    </source>
</reference>
<evidence type="ECO:0000256" key="1">
    <source>
        <dbReference type="SAM" id="MobiDB-lite"/>
    </source>
</evidence>
<organism evidence="2 3">
    <name type="scientific">Parelaphostrongylus tenuis</name>
    <name type="common">Meningeal worm</name>
    <dbReference type="NCBI Taxonomy" id="148309"/>
    <lineage>
        <taxon>Eukaryota</taxon>
        <taxon>Metazoa</taxon>
        <taxon>Ecdysozoa</taxon>
        <taxon>Nematoda</taxon>
        <taxon>Chromadorea</taxon>
        <taxon>Rhabditida</taxon>
        <taxon>Rhabditina</taxon>
        <taxon>Rhabditomorpha</taxon>
        <taxon>Strongyloidea</taxon>
        <taxon>Metastrongylidae</taxon>
        <taxon>Parelaphostrongylus</taxon>
    </lineage>
</organism>
<gene>
    <name evidence="2" type="ORF">KIN20_000085</name>
</gene>
<dbReference type="EMBL" id="JAHQIW010000010">
    <property type="protein sequence ID" value="KAJ1345529.1"/>
    <property type="molecule type" value="Genomic_DNA"/>
</dbReference>
<dbReference type="AlphaFoldDB" id="A0AAD5MCR2"/>
<evidence type="ECO:0000313" key="3">
    <source>
        <dbReference type="Proteomes" id="UP001196413"/>
    </source>
</evidence>
<name>A0AAD5MCR2_PARTN</name>
<protein>
    <submittedName>
        <fullName evidence="2">Uncharacterized protein</fullName>
    </submittedName>
</protein>
<feature type="region of interest" description="Disordered" evidence="1">
    <location>
        <begin position="1"/>
        <end position="27"/>
    </location>
</feature>
<comment type="caution">
    <text evidence="2">The sequence shown here is derived from an EMBL/GenBank/DDBJ whole genome shotgun (WGS) entry which is preliminary data.</text>
</comment>
<keyword evidence="3" id="KW-1185">Reference proteome</keyword>
<dbReference type="Proteomes" id="UP001196413">
    <property type="component" value="Unassembled WGS sequence"/>
</dbReference>